<sequence length="85" mass="9973">MKYWYVVYERCSIKYGSQESIGVGYECTCPDFPIGEVINKLKEYCKKTKDSAKYSNEIKYFNALISWREISEEQYLSLGSDIVKD</sequence>
<accession>A0A9X0RAL8</accession>
<dbReference type="RefSeq" id="WP_187026100.1">
    <property type="nucleotide sequence ID" value="NZ_JACRUP010000005.1"/>
</dbReference>
<organism evidence="1 2">
    <name type="scientific">Vibrio metschnikovii</name>
    <dbReference type="NCBI Taxonomy" id="28172"/>
    <lineage>
        <taxon>Bacteria</taxon>
        <taxon>Pseudomonadati</taxon>
        <taxon>Pseudomonadota</taxon>
        <taxon>Gammaproteobacteria</taxon>
        <taxon>Vibrionales</taxon>
        <taxon>Vibrionaceae</taxon>
        <taxon>Vibrio</taxon>
    </lineage>
</organism>
<protein>
    <submittedName>
        <fullName evidence="1">Uncharacterized protein</fullName>
    </submittedName>
</protein>
<evidence type="ECO:0000313" key="2">
    <source>
        <dbReference type="Proteomes" id="UP000615796"/>
    </source>
</evidence>
<dbReference type="AlphaFoldDB" id="A0A9X0RAL8"/>
<proteinExistence type="predicted"/>
<name>A0A9X0RAL8_VIBME</name>
<comment type="caution">
    <text evidence="1">The sequence shown here is derived from an EMBL/GenBank/DDBJ whole genome shotgun (WGS) entry which is preliminary data.</text>
</comment>
<gene>
    <name evidence="1" type="ORF">H8Q88_10205</name>
</gene>
<dbReference type="EMBL" id="JACRUP010000005">
    <property type="protein sequence ID" value="MBC5851305.1"/>
    <property type="molecule type" value="Genomic_DNA"/>
</dbReference>
<evidence type="ECO:0000313" key="1">
    <source>
        <dbReference type="EMBL" id="MBC5851305.1"/>
    </source>
</evidence>
<keyword evidence="2" id="KW-1185">Reference proteome</keyword>
<dbReference type="Proteomes" id="UP000615796">
    <property type="component" value="Unassembled WGS sequence"/>
</dbReference>
<reference evidence="1" key="1">
    <citation type="submission" date="2020-08" db="EMBL/GenBank/DDBJ databases">
        <title>Genome Sequencing and Pan-Genome Analysis of Migratory bird Vibrio Strains, Inner Mongolia.</title>
        <authorList>
            <person name="Zheng L."/>
        </authorList>
    </citation>
    <scope>NUCLEOTIDE SEQUENCE</scope>
    <source>
        <strain evidence="1">M13F</strain>
    </source>
</reference>